<evidence type="ECO:0000259" key="9">
    <source>
        <dbReference type="Pfam" id="PF07992"/>
    </source>
</evidence>
<dbReference type="Gene3D" id="3.30.390.120">
    <property type="match status" value="1"/>
</dbReference>
<reference evidence="11 12" key="1">
    <citation type="submission" date="2018-03" db="EMBL/GenBank/DDBJ databases">
        <title>Whole genome sequencing of Histamine producing bacteria.</title>
        <authorList>
            <person name="Butler K."/>
        </authorList>
    </citation>
    <scope>NUCLEOTIDE SEQUENCE [LARGE SCALE GENOMIC DNA]</scope>
    <source>
        <strain evidence="11 12">DSM 19138</strain>
    </source>
</reference>
<comment type="cofactor">
    <cofactor evidence="1">
        <name>FAD</name>
        <dbReference type="ChEBI" id="CHEBI:57692"/>
    </cofactor>
</comment>
<gene>
    <name evidence="11" type="ORF">C9J01_24135</name>
</gene>
<dbReference type="SUPFAM" id="SSF51905">
    <property type="entry name" value="FAD/NAD(P)-binding domain"/>
    <property type="match status" value="1"/>
</dbReference>
<dbReference type="Gene3D" id="3.50.50.60">
    <property type="entry name" value="FAD/NAD(P)-binding domain"/>
    <property type="match status" value="2"/>
</dbReference>
<feature type="domain" description="Rubredoxin binding" evidence="10">
    <location>
        <begin position="308"/>
        <end position="377"/>
    </location>
</feature>
<dbReference type="Proteomes" id="UP000241346">
    <property type="component" value="Unassembled WGS sequence"/>
</dbReference>
<keyword evidence="5" id="KW-0285">Flavoprotein</keyword>
<dbReference type="PRINTS" id="PR00368">
    <property type="entry name" value="FADPNR"/>
</dbReference>
<dbReference type="InterPro" id="IPR036188">
    <property type="entry name" value="FAD/NAD-bd_sf"/>
</dbReference>
<evidence type="ECO:0000256" key="2">
    <source>
        <dbReference type="ARBA" id="ARBA00004496"/>
    </source>
</evidence>
<dbReference type="NCBIfam" id="NF003437">
    <property type="entry name" value="PRK04965.1"/>
    <property type="match status" value="1"/>
</dbReference>
<comment type="similarity">
    <text evidence="3">Belongs to the FAD-dependent oxidoreductase family.</text>
</comment>
<dbReference type="InterPro" id="IPR023753">
    <property type="entry name" value="FAD/NAD-binding_dom"/>
</dbReference>
<dbReference type="Pfam" id="PF18113">
    <property type="entry name" value="Rbx_binding"/>
    <property type="match status" value="1"/>
</dbReference>
<comment type="caution">
    <text evidence="11">The sequence shown here is derived from an EMBL/GenBank/DDBJ whole genome shotgun (WGS) entry which is preliminary data.</text>
</comment>
<dbReference type="AlphaFoldDB" id="A0A2T3N6D5"/>
<evidence type="ECO:0000313" key="12">
    <source>
        <dbReference type="Proteomes" id="UP000241346"/>
    </source>
</evidence>
<dbReference type="InterPro" id="IPR041364">
    <property type="entry name" value="Rbx-bd"/>
</dbReference>
<comment type="subcellular location">
    <subcellularLocation>
        <location evidence="2">Cytoplasm</location>
    </subcellularLocation>
</comment>
<feature type="domain" description="FAD/NAD(P)-binding" evidence="9">
    <location>
        <begin position="4"/>
        <end position="292"/>
    </location>
</feature>
<proteinExistence type="inferred from homology"/>
<dbReference type="GO" id="GO:0005737">
    <property type="term" value="C:cytoplasm"/>
    <property type="evidence" value="ECO:0007669"/>
    <property type="project" value="UniProtKB-SubCell"/>
</dbReference>
<dbReference type="EMBL" id="PYMB01000022">
    <property type="protein sequence ID" value="PSW08263.1"/>
    <property type="molecule type" value="Genomic_DNA"/>
</dbReference>
<evidence type="ECO:0000256" key="7">
    <source>
        <dbReference type="ARBA" id="ARBA00023002"/>
    </source>
</evidence>
<dbReference type="InterPro" id="IPR050260">
    <property type="entry name" value="FAD-bd_OxRdtase"/>
</dbReference>
<keyword evidence="4" id="KW-0963">Cytoplasm</keyword>
<keyword evidence="6" id="KW-0274">FAD</keyword>
<name>A0A2T3N6D5_9GAMM</name>
<keyword evidence="8" id="KW-0520">NAD</keyword>
<sequence length="382" mass="40747">MAYPIIIIGSGFAALQTVKMLRRTGCTESIELFTAGDGCEYSKPDLSHVFSKDQWPEELASSTASELEEEHGIKVHTNTYVQNINHEAHTIKANDQFYTYSKLVIATGSSAFVPSIKGIDNNIIATLNSLEEFKANKPKLDEADHVSVIGGGLIGVELALDLAKVGKKVTIIEPSSHLLSSLIPDFVAAELQKSLSEFDIKVFTNSLVEKALSNGNGTMLFTNQDVGVYSDVVLSAAGVRPNISLATESGIATNQGIVVNEEMKTSAPDVFAIGDCAEINGRVLAFLQPAVMSASVIANQIGGGSSTLRLPNMLVKVKTPEYPIQLAGNSVQGTAKWTADIQVGGMLVKSYDKEDTLTGFICTGDQASQAFPMLRELNTAAN</sequence>
<evidence type="ECO:0000256" key="5">
    <source>
        <dbReference type="ARBA" id="ARBA00022630"/>
    </source>
</evidence>
<dbReference type="PANTHER" id="PTHR43429:SF3">
    <property type="entry name" value="NITRITE REDUCTASE [NAD(P)H]"/>
    <property type="match status" value="1"/>
</dbReference>
<keyword evidence="7" id="KW-0560">Oxidoreductase</keyword>
<dbReference type="RefSeq" id="WP_107300674.1">
    <property type="nucleotide sequence ID" value="NZ_PYMB01000022.1"/>
</dbReference>
<evidence type="ECO:0000256" key="8">
    <source>
        <dbReference type="ARBA" id="ARBA00023027"/>
    </source>
</evidence>
<evidence type="ECO:0000256" key="3">
    <source>
        <dbReference type="ARBA" id="ARBA00006442"/>
    </source>
</evidence>
<protein>
    <submittedName>
        <fullName evidence="11">NADH:flavorubredoxin reductase NorW</fullName>
    </submittedName>
</protein>
<accession>A0A2T3N6D5</accession>
<evidence type="ECO:0000256" key="6">
    <source>
        <dbReference type="ARBA" id="ARBA00022827"/>
    </source>
</evidence>
<organism evidence="11 12">
    <name type="scientific">Photobacterium rosenbergii</name>
    <dbReference type="NCBI Taxonomy" id="294936"/>
    <lineage>
        <taxon>Bacteria</taxon>
        <taxon>Pseudomonadati</taxon>
        <taxon>Pseudomonadota</taxon>
        <taxon>Gammaproteobacteria</taxon>
        <taxon>Vibrionales</taxon>
        <taxon>Vibrionaceae</taxon>
        <taxon>Photobacterium</taxon>
    </lineage>
</organism>
<dbReference type="PRINTS" id="PR00411">
    <property type="entry name" value="PNDRDTASEI"/>
</dbReference>
<evidence type="ECO:0000313" key="11">
    <source>
        <dbReference type="EMBL" id="PSW08263.1"/>
    </source>
</evidence>
<dbReference type="PANTHER" id="PTHR43429">
    <property type="entry name" value="PYRIDINE NUCLEOTIDE-DISULFIDE OXIDOREDUCTASE DOMAIN-CONTAINING"/>
    <property type="match status" value="1"/>
</dbReference>
<dbReference type="Pfam" id="PF07992">
    <property type="entry name" value="Pyr_redox_2"/>
    <property type="match status" value="1"/>
</dbReference>
<evidence type="ECO:0000259" key="10">
    <source>
        <dbReference type="Pfam" id="PF18113"/>
    </source>
</evidence>
<evidence type="ECO:0000256" key="1">
    <source>
        <dbReference type="ARBA" id="ARBA00001974"/>
    </source>
</evidence>
<dbReference type="GO" id="GO:0016491">
    <property type="term" value="F:oxidoreductase activity"/>
    <property type="evidence" value="ECO:0007669"/>
    <property type="project" value="UniProtKB-KW"/>
</dbReference>
<dbReference type="OrthoDB" id="9808980at2"/>
<evidence type="ECO:0000256" key="4">
    <source>
        <dbReference type="ARBA" id="ARBA00022490"/>
    </source>
</evidence>